<feature type="domain" description="Bacterial Ig-like" evidence="5">
    <location>
        <begin position="1263"/>
        <end position="1350"/>
    </location>
</feature>
<organism evidence="6 7">
    <name type="scientific">Silvibacterium bohemicum</name>
    <dbReference type="NCBI Taxonomy" id="1577686"/>
    <lineage>
        <taxon>Bacteria</taxon>
        <taxon>Pseudomonadati</taxon>
        <taxon>Acidobacteriota</taxon>
        <taxon>Terriglobia</taxon>
        <taxon>Terriglobales</taxon>
        <taxon>Acidobacteriaceae</taxon>
        <taxon>Silvibacterium</taxon>
    </lineage>
</organism>
<feature type="region of interest" description="Disordered" evidence="3">
    <location>
        <begin position="669"/>
        <end position="701"/>
    </location>
</feature>
<feature type="domain" description="Bacterial Ig-like" evidence="5">
    <location>
        <begin position="591"/>
        <end position="681"/>
    </location>
</feature>
<comment type="caution">
    <text evidence="6">The sequence shown here is derived from an EMBL/GenBank/DDBJ whole genome shotgun (WGS) entry which is preliminary data.</text>
</comment>
<feature type="repeat" description="NHL" evidence="2">
    <location>
        <begin position="267"/>
        <end position="298"/>
    </location>
</feature>
<dbReference type="InterPro" id="IPR001258">
    <property type="entry name" value="NHL_repeat"/>
</dbReference>
<feature type="domain" description="Bacterial Ig-like" evidence="5">
    <location>
        <begin position="1454"/>
        <end position="1539"/>
    </location>
</feature>
<dbReference type="Gene3D" id="2.60.40.10">
    <property type="entry name" value="Immunoglobulins"/>
    <property type="match status" value="12"/>
</dbReference>
<feature type="domain" description="Bacterial Ig-like" evidence="5">
    <location>
        <begin position="1169"/>
        <end position="1255"/>
    </location>
</feature>
<accession>A0A841JY76</accession>
<feature type="transmembrane region" description="Helical" evidence="4">
    <location>
        <begin position="1827"/>
        <end position="1844"/>
    </location>
</feature>
<dbReference type="PANTHER" id="PTHR46388">
    <property type="entry name" value="NHL REPEAT-CONTAINING PROTEIN 2"/>
    <property type="match status" value="1"/>
</dbReference>
<feature type="domain" description="Bacterial Ig-like" evidence="5">
    <location>
        <begin position="787"/>
        <end position="878"/>
    </location>
</feature>
<feature type="domain" description="Bacterial Ig-like" evidence="5">
    <location>
        <begin position="691"/>
        <end position="778"/>
    </location>
</feature>
<dbReference type="InterPro" id="IPR032109">
    <property type="entry name" value="Big_3_5"/>
</dbReference>
<feature type="domain" description="Bacterial Ig-like" evidence="5">
    <location>
        <begin position="888"/>
        <end position="973"/>
    </location>
</feature>
<dbReference type="SUPFAM" id="SSF101898">
    <property type="entry name" value="NHL repeat"/>
    <property type="match status" value="1"/>
</dbReference>
<dbReference type="Pfam" id="PF01436">
    <property type="entry name" value="NHL"/>
    <property type="match status" value="1"/>
</dbReference>
<proteinExistence type="predicted"/>
<evidence type="ECO:0000313" key="6">
    <source>
        <dbReference type="EMBL" id="MBB6143931.1"/>
    </source>
</evidence>
<dbReference type="Gene3D" id="2.120.10.30">
    <property type="entry name" value="TolB, C-terminal domain"/>
    <property type="match status" value="3"/>
</dbReference>
<evidence type="ECO:0000256" key="1">
    <source>
        <dbReference type="ARBA" id="ARBA00022737"/>
    </source>
</evidence>
<dbReference type="Pfam" id="PF16640">
    <property type="entry name" value="Big_3_5"/>
    <property type="match status" value="12"/>
</dbReference>
<feature type="compositionally biased region" description="Polar residues" evidence="3">
    <location>
        <begin position="684"/>
        <end position="701"/>
    </location>
</feature>
<dbReference type="InterPro" id="IPR011042">
    <property type="entry name" value="6-blade_b-propeller_TolB-like"/>
</dbReference>
<feature type="transmembrane region" description="Helical" evidence="4">
    <location>
        <begin position="1851"/>
        <end position="1874"/>
    </location>
</feature>
<evidence type="ECO:0000256" key="4">
    <source>
        <dbReference type="SAM" id="Phobius"/>
    </source>
</evidence>
<protein>
    <recommendedName>
        <fullName evidence="5">Bacterial Ig-like domain-containing protein</fullName>
    </recommendedName>
</protein>
<evidence type="ECO:0000313" key="7">
    <source>
        <dbReference type="Proteomes" id="UP000538666"/>
    </source>
</evidence>
<keyword evidence="7" id="KW-1185">Reference proteome</keyword>
<dbReference type="EMBL" id="JACHEK010000003">
    <property type="protein sequence ID" value="MBB6143931.1"/>
    <property type="molecule type" value="Genomic_DNA"/>
</dbReference>
<feature type="domain" description="Bacterial Ig-like" evidence="5">
    <location>
        <begin position="1550"/>
        <end position="1632"/>
    </location>
</feature>
<reference evidence="6 7" key="1">
    <citation type="submission" date="2020-08" db="EMBL/GenBank/DDBJ databases">
        <title>Genomic Encyclopedia of Type Strains, Phase IV (KMG-IV): sequencing the most valuable type-strain genomes for metagenomic binning, comparative biology and taxonomic classification.</title>
        <authorList>
            <person name="Goeker M."/>
        </authorList>
    </citation>
    <scope>NUCLEOTIDE SEQUENCE [LARGE SCALE GENOMIC DNA]</scope>
    <source>
        <strain evidence="6 7">DSM 103733</strain>
    </source>
</reference>
<dbReference type="PANTHER" id="PTHR46388:SF2">
    <property type="entry name" value="NHL REPEAT-CONTAINING PROTEIN 2"/>
    <property type="match status" value="1"/>
</dbReference>
<keyword evidence="4" id="KW-0812">Transmembrane</keyword>
<name>A0A841JY76_9BACT</name>
<feature type="domain" description="Bacterial Ig-like" evidence="5">
    <location>
        <begin position="1358"/>
        <end position="1445"/>
    </location>
</feature>
<gene>
    <name evidence="6" type="ORF">HNQ77_001880</name>
</gene>
<keyword evidence="4" id="KW-0472">Membrane</keyword>
<evidence type="ECO:0000256" key="2">
    <source>
        <dbReference type="PROSITE-ProRule" id="PRU00504"/>
    </source>
</evidence>
<dbReference type="Proteomes" id="UP000538666">
    <property type="component" value="Unassembled WGS sequence"/>
</dbReference>
<dbReference type="InterPro" id="IPR013783">
    <property type="entry name" value="Ig-like_fold"/>
</dbReference>
<sequence length="1908" mass="186925">MLGLAVLGCIGAFHAAHGQTTFLETAVGASSNPQTITVTAQATGAVSAVSVLTLGQSGLDFNPTVSGTNSCTNASFSTAGTSSCQIEITFTPKYPGVRNGAIVLTGSGGNVLATQYLTGTGQGSLGVMVPGTMQTAVGTGQWTEVNDGGSPLAADLDLPSSVAVDGAGNLYIADSAHNRIREVSAADNVISTICGTGAPGSTGDGQSAVNATLNTPRSVAIDGAGNLYIADSGNNAIREINKATGDIATIAGNGVPANLDGNAATVELNNPLGVTVDAAGDVYIADTSDQRILTVAPSSNNAVTIAGDGVAGFAGDGGAAKLAELNLPYAVAFDSLENIYIPDSGNNCVRVDYVTGAEAGKIETFAGSCHTGTGSFSGDGGAPANANLFAPSAVAIDAAGNLYIGDTQNNRIRKVTTVNSQLVINTVAGTGIGIYGGDGGSATAAEIFGPYGVTLDGQGDLFIADYFDHRIREVQSGTVTLTFDSLREDQVSPAQIQAIENDGNAAMTLTAITPDSNAQIGTTTNACSTTASVIIDGTCNVAAEFAPTEVGSPITGNIDLGVTGNPANGPLDIQVSGDALALNSTTTALMAEPNPANFGAQVTLSATVTTGTGTLGGSVNFKDGTAILGTVNLTVPSSPGTTGTASFTTSALTVGTHSLTAVYNGDDGVHSASTSPAVSEDIQEQTSVAVTSGENPSVSGDSVTFTATVSATPDGGAAPTGTVNFLSGGAMIGTGTLSGNAASFTYSGLTTGTHSITAAYVGDSDNAGSTSPQLSQVVKAITSTSVQSSENPASFGDSVRFTATVSNGSATPTGIVTFTDAANGNALLGSSSLINVGSSFTASLSSSALSVASHSIVATYSGDANDVASASTGLAETVQKASTTTSLSSSLTPSASGQSVSFTVTVHGGTTAPTGTVSLLDGTATVSTMNVGANGTVVIPVSALSVGTHSLTAVYSGDGNYLTSTSLVISQKVLPNTTAILSSSANPSIAGTNVSITVTVSGASGTPTGNVNLSDGATPLATLTLVGGVANYQTTSLVVGPHSLTAAYAGDPNNAGTTSAAYVQTVNQATTSTTVGASANPATAGRTISLIATVTGNGATPGGQVRFFSQGTQVGTATLSGGTASLPISSLAVGSDSIYATYVGDPNDAGSTSSTYALSVVQATSSVNLTSSQNPSVAVRAVGFTATVTGSGVTPTGNVIFSDGGISLATVALTPAGVANYVTSGLAPGVHTITAAYQGDGNNTASSTSLVQTVTQAAPTLGLTSNLNPSSAGASVTFTATPTGAAGTPSGSVLFSDGSAPIGTASLSPQGAATFSTSSLSVGQHTITASYGGDANNTGAISAPLTQTVQEMTTTSLASSKNPSIGGTPVTLTATVLGASSGAISGSVTYKSGNSVVGAATLSAAGVASLTTSALAVGSDALTAVYSGDTLHIASTSAELTQTVQSAGTTTTLASNQNPSLFGQNVTFTATVSGNGIVPTGAITFTDGSTPLATVNVNTAGVASYSTTTLSIGVHQIVASYSGDSDDQKSTSAVVNQSVQSQTSVALASSLNPALAAVPVTFTATVTNGNGTVPTGTVTINDGSSVLAELTLPANGTVSFTTSTLPVGTHSITAAYGGDTDDAAAKSGTLAQVIQAIPTKTTLGASAAAVTTQQPLTLVASVFSAGSAPLTGTVTFENGTTAIGSATLTSAGTATLTPTLTTGTYSIVAVYSGDANNAVSTSVPVSVTVTEPIDFQMSLNPPAVTVVTKQYTTVTLTITSTDGFTDQLGLGCGSLPASITCNFSQQMVTLPANGSVTAQVTIDTASPLTSGGSAKNEMPGGPSSTQLAWIFPGGALFGLIWWRARKKYSGIFCTLLLILLSAAAFTVTGCGGLNESSAQPGTYKIEVTANGVKTGMDHAVDVTVTVNQ</sequence>
<evidence type="ECO:0000256" key="3">
    <source>
        <dbReference type="SAM" id="MobiDB-lite"/>
    </source>
</evidence>
<dbReference type="PROSITE" id="PS51125">
    <property type="entry name" value="NHL"/>
    <property type="match status" value="1"/>
</dbReference>
<evidence type="ECO:0000259" key="5">
    <source>
        <dbReference type="Pfam" id="PF16640"/>
    </source>
</evidence>
<feature type="domain" description="Bacterial Ig-like" evidence="5">
    <location>
        <begin position="1077"/>
        <end position="1160"/>
    </location>
</feature>
<keyword evidence="1" id="KW-0677">Repeat</keyword>
<keyword evidence="4" id="KW-1133">Transmembrane helix</keyword>
<feature type="domain" description="Bacterial Ig-like" evidence="5">
    <location>
        <begin position="1644"/>
        <end position="1730"/>
    </location>
</feature>
<feature type="domain" description="Bacterial Ig-like" evidence="5">
    <location>
        <begin position="981"/>
        <end position="1067"/>
    </location>
</feature>